<protein>
    <submittedName>
        <fullName evidence="1">Uncharacterized protein</fullName>
    </submittedName>
</protein>
<keyword evidence="2" id="KW-1185">Reference proteome</keyword>
<reference evidence="2" key="1">
    <citation type="journal article" date="2019" name="Int. J. Syst. Evol. Microbiol.">
        <title>The Global Catalogue of Microorganisms (GCM) 10K type strain sequencing project: providing services to taxonomists for standard genome sequencing and annotation.</title>
        <authorList>
            <consortium name="The Broad Institute Genomics Platform"/>
            <consortium name="The Broad Institute Genome Sequencing Center for Infectious Disease"/>
            <person name="Wu L."/>
            <person name="Ma J."/>
        </authorList>
    </citation>
    <scope>NUCLEOTIDE SEQUENCE [LARGE SCALE GENOMIC DNA]</scope>
    <source>
        <strain evidence="2">JCM 15628</strain>
    </source>
</reference>
<dbReference type="Pfam" id="PF19866">
    <property type="entry name" value="DUF6339"/>
    <property type="match status" value="1"/>
</dbReference>
<dbReference type="RefSeq" id="WP_344061563.1">
    <property type="nucleotide sequence ID" value="NZ_BAAAPU010000007.1"/>
</dbReference>
<evidence type="ECO:0000313" key="2">
    <source>
        <dbReference type="Proteomes" id="UP001500013"/>
    </source>
</evidence>
<dbReference type="EMBL" id="BAAAPU010000007">
    <property type="protein sequence ID" value="GAA1979958.1"/>
    <property type="molecule type" value="Genomic_DNA"/>
</dbReference>
<evidence type="ECO:0000313" key="1">
    <source>
        <dbReference type="EMBL" id="GAA1979958.1"/>
    </source>
</evidence>
<gene>
    <name evidence="1" type="ORF">GCM10009817_20790</name>
</gene>
<name>A0ABP5DGW4_9MICO</name>
<proteinExistence type="predicted"/>
<dbReference type="Proteomes" id="UP001500013">
    <property type="component" value="Unassembled WGS sequence"/>
</dbReference>
<accession>A0ABP5DGW4</accession>
<comment type="caution">
    <text evidence="1">The sequence shown here is derived from an EMBL/GenBank/DDBJ whole genome shotgun (WGS) entry which is preliminary data.</text>
</comment>
<dbReference type="InterPro" id="IPR045920">
    <property type="entry name" value="DUF6339"/>
</dbReference>
<organism evidence="1 2">
    <name type="scientific">Terrabacter lapilli</name>
    <dbReference type="NCBI Taxonomy" id="436231"/>
    <lineage>
        <taxon>Bacteria</taxon>
        <taxon>Bacillati</taxon>
        <taxon>Actinomycetota</taxon>
        <taxon>Actinomycetes</taxon>
        <taxon>Micrococcales</taxon>
        <taxon>Intrasporangiaceae</taxon>
        <taxon>Terrabacter</taxon>
    </lineage>
</organism>
<sequence>MAALVYPRLGDAESLIRLATLREANTNPLGLRAMVGLEHDRAAPVPTGGSVAGVAKLRHLRERVADDVFPLLDEQGRVRGGFQDFDWLLGRSLHNELDIVRSDAAHRSTWNFLSLMVFPDLVWARFPDPKDERALGGARNVLRRAWHRYDVLADLDGHGAEKLNEDELVQLTERTSLARNRRLVIALARRIINHAGPRRMEFARELAKRATFVTGPLLLDVLSDHDLDELVGALGDGHKWSPAS</sequence>